<feature type="region of interest" description="Disordered" evidence="1">
    <location>
        <begin position="169"/>
        <end position="192"/>
    </location>
</feature>
<dbReference type="EMBL" id="BGZL01000019">
    <property type="protein sequence ID" value="GBQ03501.1"/>
    <property type="molecule type" value="Genomic_DNA"/>
</dbReference>
<name>A0A388T5N9_9ACTN</name>
<proteinExistence type="predicted"/>
<feature type="domain" description="A-factor biosynthesis hotdog" evidence="2">
    <location>
        <begin position="193"/>
        <end position="302"/>
    </location>
</feature>
<dbReference type="Proteomes" id="UP000265354">
    <property type="component" value="Unassembled WGS sequence"/>
</dbReference>
<dbReference type="NCBIfam" id="NF041195">
    <property type="entry name" value="ScbA_BarX_GamBu"/>
    <property type="match status" value="1"/>
</dbReference>
<dbReference type="GO" id="GO:0016740">
    <property type="term" value="F:transferase activity"/>
    <property type="evidence" value="ECO:0007669"/>
    <property type="project" value="InterPro"/>
</dbReference>
<sequence length="317" mass="35350">MLTTTEPQTAARPALTTTVAREYVHRAALSEVFLTDWSRAGRDAFTVKAQLPRCHTFYVPEYGIYDPLLLCETIRQSSTLLTHVAYQVPFGHQLSWSRLQFAVHPQAMRIEDTPADVELHVTCSDIRYHRSLPVTMSMHLEAVRNGSLLAMASVRFGSHSPAVYQRLRPGRGDTEETFSNAPKPPEPVPRSTVGRLRKQDIVLSPAAEPLRWQLRVDTSHPVLFDHPLDHVPGMLLLESVRQAGQAVRPSQAGASIPVSMDVSFNHYVEFDEPCWIEADETDLPSPTGTRRTIRVNALQKGSFAFNASAELAEIGSF</sequence>
<evidence type="ECO:0000256" key="1">
    <source>
        <dbReference type="SAM" id="MobiDB-lite"/>
    </source>
</evidence>
<dbReference type="InterPro" id="IPR047757">
    <property type="entry name" value="AfsA-like"/>
</dbReference>
<protein>
    <submittedName>
        <fullName evidence="3">Transcriptional regulator</fullName>
    </submittedName>
</protein>
<organism evidence="3 4">
    <name type="scientific">Streptomyces spongiicola</name>
    <dbReference type="NCBI Taxonomy" id="1690221"/>
    <lineage>
        <taxon>Bacteria</taxon>
        <taxon>Bacillati</taxon>
        <taxon>Actinomycetota</taxon>
        <taxon>Actinomycetes</taxon>
        <taxon>Kitasatosporales</taxon>
        <taxon>Streptomycetaceae</taxon>
        <taxon>Streptomyces</taxon>
    </lineage>
</organism>
<gene>
    <name evidence="3" type="ORF">SSP531S_49760</name>
</gene>
<comment type="caution">
    <text evidence="3">The sequence shown here is derived from an EMBL/GenBank/DDBJ whole genome shotgun (WGS) entry which is preliminary data.</text>
</comment>
<dbReference type="RefSeq" id="WP_245991478.1">
    <property type="nucleotide sequence ID" value="NZ_BGZL01000019.1"/>
</dbReference>
<dbReference type="InterPro" id="IPR005509">
    <property type="entry name" value="AfsA_hotdog_dom"/>
</dbReference>
<dbReference type="AlphaFoldDB" id="A0A388T5N9"/>
<evidence type="ECO:0000313" key="3">
    <source>
        <dbReference type="EMBL" id="GBQ03501.1"/>
    </source>
</evidence>
<reference evidence="3 4" key="1">
    <citation type="submission" date="2018-07" db="EMBL/GenBank/DDBJ databases">
        <title>Whole Genome Shotgun Sequence of Streptomyces spongiicola strain 531S.</title>
        <authorList>
            <person name="Dohra H."/>
            <person name="Kodani S."/>
        </authorList>
    </citation>
    <scope>NUCLEOTIDE SEQUENCE [LARGE SCALE GENOMIC DNA]</scope>
    <source>
        <strain evidence="3 4">531S</strain>
    </source>
</reference>
<evidence type="ECO:0000313" key="4">
    <source>
        <dbReference type="Proteomes" id="UP000265354"/>
    </source>
</evidence>
<feature type="domain" description="A-factor biosynthesis hotdog" evidence="2">
    <location>
        <begin position="23"/>
        <end position="155"/>
    </location>
</feature>
<accession>A0A388T5N9</accession>
<evidence type="ECO:0000259" key="2">
    <source>
        <dbReference type="Pfam" id="PF03756"/>
    </source>
</evidence>
<dbReference type="Pfam" id="PF03756">
    <property type="entry name" value="AfsA"/>
    <property type="match status" value="2"/>
</dbReference>